<organism evidence="1 2">
    <name type="scientific">Allacma fusca</name>
    <dbReference type="NCBI Taxonomy" id="39272"/>
    <lineage>
        <taxon>Eukaryota</taxon>
        <taxon>Metazoa</taxon>
        <taxon>Ecdysozoa</taxon>
        <taxon>Arthropoda</taxon>
        <taxon>Hexapoda</taxon>
        <taxon>Collembola</taxon>
        <taxon>Symphypleona</taxon>
        <taxon>Sminthuridae</taxon>
        <taxon>Allacma</taxon>
    </lineage>
</organism>
<sequence>MTDLATGLYAHGAIMAALLQRSKTNQGQRISCDLLSTQIATLVNIGSNYINSGKEATRWGTAHETIVPYEAFETRDNRWITIGTGNDQLYDSLCQALELPELQTDKDERYSSNEKRVQNRLPLLQKIRNRMMEKSCDEWLEIFSEYKFPFGPINDMEHAFSDPQVQHNKMVQSIGPYRFVGPPVTYSDITNIPRRPPPLLGEHTRSILQNVLKLSNDEIDALYSKKI</sequence>
<protein>
    <submittedName>
        <fullName evidence="1">Uncharacterized protein</fullName>
    </submittedName>
</protein>
<name>A0A8J2KSI0_9HEXA</name>
<dbReference type="InterPro" id="IPR050483">
    <property type="entry name" value="CoA-transferase_III_domain"/>
</dbReference>
<dbReference type="Pfam" id="PF02515">
    <property type="entry name" value="CoA_transf_3"/>
    <property type="match status" value="1"/>
</dbReference>
<evidence type="ECO:0000313" key="1">
    <source>
        <dbReference type="EMBL" id="CAG7822947.1"/>
    </source>
</evidence>
<dbReference type="InterPro" id="IPR003673">
    <property type="entry name" value="CoA-Trfase_fam_III"/>
</dbReference>
<keyword evidence="2" id="KW-1185">Reference proteome</keyword>
<dbReference type="EMBL" id="CAJVCH010527894">
    <property type="protein sequence ID" value="CAG7822947.1"/>
    <property type="molecule type" value="Genomic_DNA"/>
</dbReference>
<accession>A0A8J2KSI0</accession>
<reference evidence="1" key="1">
    <citation type="submission" date="2021-06" db="EMBL/GenBank/DDBJ databases">
        <authorList>
            <person name="Hodson N. C."/>
            <person name="Mongue J. A."/>
            <person name="Jaron S. K."/>
        </authorList>
    </citation>
    <scope>NUCLEOTIDE SEQUENCE</scope>
</reference>
<gene>
    <name evidence="1" type="ORF">AFUS01_LOCUS33187</name>
</gene>
<dbReference type="AlphaFoldDB" id="A0A8J2KSI0"/>
<dbReference type="PANTHER" id="PTHR48207:SF3">
    <property type="entry name" value="SUCCINATE--HYDROXYMETHYLGLUTARATE COA-TRANSFERASE"/>
    <property type="match status" value="1"/>
</dbReference>
<dbReference type="GO" id="GO:0005739">
    <property type="term" value="C:mitochondrion"/>
    <property type="evidence" value="ECO:0007669"/>
    <property type="project" value="TreeGrafter"/>
</dbReference>
<dbReference type="OrthoDB" id="5863171at2759"/>
<feature type="non-terminal residue" evidence="1">
    <location>
        <position position="1"/>
    </location>
</feature>
<proteinExistence type="predicted"/>
<dbReference type="Proteomes" id="UP000708208">
    <property type="component" value="Unassembled WGS sequence"/>
</dbReference>
<comment type="caution">
    <text evidence="1">The sequence shown here is derived from an EMBL/GenBank/DDBJ whole genome shotgun (WGS) entry which is preliminary data.</text>
</comment>
<dbReference type="GO" id="GO:0047369">
    <property type="term" value="F:succinate-hydroxymethylglutarate CoA-transferase activity"/>
    <property type="evidence" value="ECO:0007669"/>
    <property type="project" value="TreeGrafter"/>
</dbReference>
<evidence type="ECO:0000313" key="2">
    <source>
        <dbReference type="Proteomes" id="UP000708208"/>
    </source>
</evidence>
<dbReference type="PANTHER" id="PTHR48207">
    <property type="entry name" value="SUCCINATE--HYDROXYMETHYLGLUTARATE COA-TRANSFERASE"/>
    <property type="match status" value="1"/>
</dbReference>